<dbReference type="Proteomes" id="UP001316189">
    <property type="component" value="Chromosome"/>
</dbReference>
<dbReference type="SMART" id="SM00220">
    <property type="entry name" value="S_TKc"/>
    <property type="match status" value="1"/>
</dbReference>
<keyword evidence="3" id="KW-0808">Transferase</keyword>
<evidence type="ECO:0000256" key="3">
    <source>
        <dbReference type="ARBA" id="ARBA00022679"/>
    </source>
</evidence>
<dbReference type="Gene3D" id="3.30.200.20">
    <property type="entry name" value="Phosphorylase Kinase, domain 1"/>
    <property type="match status" value="1"/>
</dbReference>
<evidence type="ECO:0000313" key="10">
    <source>
        <dbReference type="Proteomes" id="UP001316189"/>
    </source>
</evidence>
<dbReference type="InterPro" id="IPR008271">
    <property type="entry name" value="Ser/Thr_kinase_AS"/>
</dbReference>
<organism evidence="9 10">
    <name type="scientific">Cellulomonas chengniuliangii</name>
    <dbReference type="NCBI Taxonomy" id="2968084"/>
    <lineage>
        <taxon>Bacteria</taxon>
        <taxon>Bacillati</taxon>
        <taxon>Actinomycetota</taxon>
        <taxon>Actinomycetes</taxon>
        <taxon>Micrococcales</taxon>
        <taxon>Cellulomonadaceae</taxon>
        <taxon>Cellulomonas</taxon>
    </lineage>
</organism>
<dbReference type="PANTHER" id="PTHR43289:SF6">
    <property type="entry name" value="SERINE_THREONINE-PROTEIN KINASE NEKL-3"/>
    <property type="match status" value="1"/>
</dbReference>
<dbReference type="PROSITE" id="PS00108">
    <property type="entry name" value="PROTEIN_KINASE_ST"/>
    <property type="match status" value="1"/>
</dbReference>
<dbReference type="Pfam" id="PF00069">
    <property type="entry name" value="Pkinase"/>
    <property type="match status" value="1"/>
</dbReference>
<dbReference type="InterPro" id="IPR017441">
    <property type="entry name" value="Protein_kinase_ATP_BS"/>
</dbReference>
<gene>
    <name evidence="9" type="ORF">NP064_12310</name>
</gene>
<dbReference type="EC" id="2.7.11.1" evidence="1"/>
<dbReference type="PROSITE" id="PS50011">
    <property type="entry name" value="PROTEIN_KINASE_DOM"/>
    <property type="match status" value="1"/>
</dbReference>
<dbReference type="Gene3D" id="1.10.510.10">
    <property type="entry name" value="Transferase(Phosphotransferase) domain 1"/>
    <property type="match status" value="1"/>
</dbReference>
<evidence type="ECO:0000256" key="7">
    <source>
        <dbReference type="PROSITE-ProRule" id="PRU10141"/>
    </source>
</evidence>
<dbReference type="EMBL" id="CP101988">
    <property type="protein sequence ID" value="UUI74572.1"/>
    <property type="molecule type" value="Genomic_DNA"/>
</dbReference>
<evidence type="ECO:0000256" key="2">
    <source>
        <dbReference type="ARBA" id="ARBA00022527"/>
    </source>
</evidence>
<dbReference type="PANTHER" id="PTHR43289">
    <property type="entry name" value="MITOGEN-ACTIVATED PROTEIN KINASE KINASE KINASE 20-RELATED"/>
    <property type="match status" value="1"/>
</dbReference>
<dbReference type="InterPro" id="IPR011009">
    <property type="entry name" value="Kinase-like_dom_sf"/>
</dbReference>
<evidence type="ECO:0000313" key="9">
    <source>
        <dbReference type="EMBL" id="UUI74572.1"/>
    </source>
</evidence>
<dbReference type="SUPFAM" id="SSF56112">
    <property type="entry name" value="Protein kinase-like (PK-like)"/>
    <property type="match status" value="1"/>
</dbReference>
<evidence type="ECO:0000256" key="4">
    <source>
        <dbReference type="ARBA" id="ARBA00022741"/>
    </source>
</evidence>
<keyword evidence="6 7" id="KW-0067">ATP-binding</keyword>
<feature type="domain" description="Protein kinase" evidence="8">
    <location>
        <begin position="18"/>
        <end position="292"/>
    </location>
</feature>
<reference evidence="9 10" key="1">
    <citation type="submission" date="2022-07" db="EMBL/GenBank/DDBJ databases">
        <title>Novel species in genus cellulomonas.</title>
        <authorList>
            <person name="Ye L."/>
        </authorList>
    </citation>
    <scope>NUCLEOTIDE SEQUENCE [LARGE SCALE GENOMIC DNA]</scope>
    <source>
        <strain evidence="10">zg-Y338</strain>
    </source>
</reference>
<keyword evidence="10" id="KW-1185">Reference proteome</keyword>
<evidence type="ECO:0000256" key="5">
    <source>
        <dbReference type="ARBA" id="ARBA00022777"/>
    </source>
</evidence>
<evidence type="ECO:0000256" key="6">
    <source>
        <dbReference type="ARBA" id="ARBA00022840"/>
    </source>
</evidence>
<keyword evidence="2 9" id="KW-0723">Serine/threonine-protein kinase</keyword>
<name>A0ABY5KZ76_9CELL</name>
<dbReference type="InterPro" id="IPR000719">
    <property type="entry name" value="Prot_kinase_dom"/>
</dbReference>
<evidence type="ECO:0000259" key="8">
    <source>
        <dbReference type="PROSITE" id="PS50011"/>
    </source>
</evidence>
<evidence type="ECO:0000256" key="1">
    <source>
        <dbReference type="ARBA" id="ARBA00012513"/>
    </source>
</evidence>
<keyword evidence="4 7" id="KW-0547">Nucleotide-binding</keyword>
<dbReference type="GO" id="GO:0004674">
    <property type="term" value="F:protein serine/threonine kinase activity"/>
    <property type="evidence" value="ECO:0007669"/>
    <property type="project" value="UniProtKB-KW"/>
</dbReference>
<sequence length="301" mass="31350">MQTIDPGALIGCVLGHRYRLDAPLGHGGMGAVLRGTDSRLTRQVAVKVFSLDGVAPREIRRYADEARMLGSLSHPGLVALLDVGADLGPGSEPLAFLVMELVEGRTLRDHIDAGPLPPAEVADVGRQLAEALGHAHAVGVVHRDLKPANVLIAQEAVLSGDAEAPLTSTKLADFGIATPVGSQGAAGAGDGPTFGTASYLSPEQALGQPLGPQSDVYSLGLVLLECLTGRRAYPGEALASSLARLLDSPEVPESLGPTWSALLRAMTATAPESRPTTAQVAEELRRLRRPAIWDRVAARLG</sequence>
<protein>
    <recommendedName>
        <fullName evidence="1">non-specific serine/threonine protein kinase</fullName>
        <ecNumber evidence="1">2.7.11.1</ecNumber>
    </recommendedName>
</protein>
<dbReference type="RefSeq" id="WP_227570713.1">
    <property type="nucleotide sequence ID" value="NZ_CP101988.1"/>
</dbReference>
<accession>A0ABY5KZ76</accession>
<proteinExistence type="predicted"/>
<keyword evidence="5 9" id="KW-0418">Kinase</keyword>
<dbReference type="PROSITE" id="PS00107">
    <property type="entry name" value="PROTEIN_KINASE_ATP"/>
    <property type="match status" value="1"/>
</dbReference>
<dbReference type="CDD" id="cd14014">
    <property type="entry name" value="STKc_PknB_like"/>
    <property type="match status" value="1"/>
</dbReference>
<feature type="binding site" evidence="7">
    <location>
        <position position="47"/>
    </location>
    <ligand>
        <name>ATP</name>
        <dbReference type="ChEBI" id="CHEBI:30616"/>
    </ligand>
</feature>